<proteinExistence type="predicted"/>
<protein>
    <submittedName>
        <fullName evidence="2">Uncharacterized protein</fullName>
    </submittedName>
</protein>
<accession>A0A8T0IQS7</accession>
<name>A0A8T0IQS7_CERPU</name>
<evidence type="ECO:0000256" key="1">
    <source>
        <dbReference type="SAM" id="MobiDB-lite"/>
    </source>
</evidence>
<keyword evidence="3" id="KW-1185">Reference proteome</keyword>
<dbReference type="Proteomes" id="UP000822688">
    <property type="component" value="Chromosome 2"/>
</dbReference>
<organism evidence="2 3">
    <name type="scientific">Ceratodon purpureus</name>
    <name type="common">Fire moss</name>
    <name type="synonym">Dicranum purpureum</name>
    <dbReference type="NCBI Taxonomy" id="3225"/>
    <lineage>
        <taxon>Eukaryota</taxon>
        <taxon>Viridiplantae</taxon>
        <taxon>Streptophyta</taxon>
        <taxon>Embryophyta</taxon>
        <taxon>Bryophyta</taxon>
        <taxon>Bryophytina</taxon>
        <taxon>Bryopsida</taxon>
        <taxon>Dicranidae</taxon>
        <taxon>Pseudoditrichales</taxon>
        <taxon>Ditrichaceae</taxon>
        <taxon>Ceratodon</taxon>
    </lineage>
</organism>
<reference evidence="2" key="1">
    <citation type="submission" date="2020-06" db="EMBL/GenBank/DDBJ databases">
        <title>WGS assembly of Ceratodon purpureus strain R40.</title>
        <authorList>
            <person name="Carey S.B."/>
            <person name="Jenkins J."/>
            <person name="Shu S."/>
            <person name="Lovell J.T."/>
            <person name="Sreedasyam A."/>
            <person name="Maumus F."/>
            <person name="Tiley G.P."/>
            <person name="Fernandez-Pozo N."/>
            <person name="Barry K."/>
            <person name="Chen C."/>
            <person name="Wang M."/>
            <person name="Lipzen A."/>
            <person name="Daum C."/>
            <person name="Saski C.A."/>
            <person name="Payton A.C."/>
            <person name="Mcbreen J.C."/>
            <person name="Conrad R.E."/>
            <person name="Kollar L.M."/>
            <person name="Olsson S."/>
            <person name="Huttunen S."/>
            <person name="Landis J.B."/>
            <person name="Wickett N.J."/>
            <person name="Johnson M.G."/>
            <person name="Rensing S.A."/>
            <person name="Grimwood J."/>
            <person name="Schmutz J."/>
            <person name="Mcdaniel S.F."/>
        </authorList>
    </citation>
    <scope>NUCLEOTIDE SEQUENCE</scope>
    <source>
        <strain evidence="2">R40</strain>
    </source>
</reference>
<dbReference type="AlphaFoldDB" id="A0A8T0IQS7"/>
<sequence>MCSADHIGTCLRMYVMPQAVLYNSNSLPFFPPSLPSPLPPFPSGSQTPEPSPTLTLPTYGGEGEGRGRGREQTLCPPPFPSLPPNLGMGMHMHMHAHGNAYPCSGDCRCPGSPGSAPPLTESRSHE</sequence>
<comment type="caution">
    <text evidence="2">The sequence shown here is derived from an EMBL/GenBank/DDBJ whole genome shotgun (WGS) entry which is preliminary data.</text>
</comment>
<feature type="region of interest" description="Disordered" evidence="1">
    <location>
        <begin position="35"/>
        <end position="82"/>
    </location>
</feature>
<evidence type="ECO:0000313" key="3">
    <source>
        <dbReference type="Proteomes" id="UP000822688"/>
    </source>
</evidence>
<gene>
    <name evidence="2" type="ORF">KC19_2G006400</name>
</gene>
<evidence type="ECO:0000313" key="2">
    <source>
        <dbReference type="EMBL" id="KAG0585369.1"/>
    </source>
</evidence>
<dbReference type="EMBL" id="CM026422">
    <property type="protein sequence ID" value="KAG0585369.1"/>
    <property type="molecule type" value="Genomic_DNA"/>
</dbReference>